<evidence type="ECO:0000256" key="3">
    <source>
        <dbReference type="ARBA" id="ARBA00022833"/>
    </source>
</evidence>
<keyword evidence="2 4" id="KW-0863">Zinc-finger</keyword>
<evidence type="ECO:0000259" key="5">
    <source>
        <dbReference type="PROSITE" id="PS51999"/>
    </source>
</evidence>
<evidence type="ECO:0000256" key="2">
    <source>
        <dbReference type="ARBA" id="ARBA00022771"/>
    </source>
</evidence>
<dbReference type="PANTHER" id="PTHR33248">
    <property type="entry name" value="ZINC ION-BINDING PROTEIN"/>
    <property type="match status" value="1"/>
</dbReference>
<dbReference type="Pfam" id="PF06839">
    <property type="entry name" value="Zn_ribbon_GRF"/>
    <property type="match status" value="1"/>
</dbReference>
<dbReference type="PROSITE" id="PS51999">
    <property type="entry name" value="ZF_GRF"/>
    <property type="match status" value="1"/>
</dbReference>
<proteinExistence type="predicted"/>
<reference evidence="6 7" key="1">
    <citation type="journal article" date="2018" name="Mol. Plant">
        <title>The genome of Artemisia annua provides insight into the evolution of Asteraceae family and artemisinin biosynthesis.</title>
        <authorList>
            <person name="Shen Q."/>
            <person name="Zhang L."/>
            <person name="Liao Z."/>
            <person name="Wang S."/>
            <person name="Yan T."/>
            <person name="Shi P."/>
            <person name="Liu M."/>
            <person name="Fu X."/>
            <person name="Pan Q."/>
            <person name="Wang Y."/>
            <person name="Lv Z."/>
            <person name="Lu X."/>
            <person name="Zhang F."/>
            <person name="Jiang W."/>
            <person name="Ma Y."/>
            <person name="Chen M."/>
            <person name="Hao X."/>
            <person name="Li L."/>
            <person name="Tang Y."/>
            <person name="Lv G."/>
            <person name="Zhou Y."/>
            <person name="Sun X."/>
            <person name="Brodelius P.E."/>
            <person name="Rose J.K.C."/>
            <person name="Tang K."/>
        </authorList>
    </citation>
    <scope>NUCLEOTIDE SEQUENCE [LARGE SCALE GENOMIC DNA]</scope>
    <source>
        <strain evidence="7">cv. Huhao1</strain>
        <tissue evidence="6">Leaf</tissue>
    </source>
</reference>
<feature type="domain" description="GRF-type" evidence="5">
    <location>
        <begin position="143"/>
        <end position="183"/>
    </location>
</feature>
<evidence type="ECO:0000313" key="7">
    <source>
        <dbReference type="Proteomes" id="UP000245207"/>
    </source>
</evidence>
<keyword evidence="7" id="KW-1185">Reference proteome</keyword>
<name>A0A2U1KTY0_ARTAN</name>
<evidence type="ECO:0000256" key="1">
    <source>
        <dbReference type="ARBA" id="ARBA00022723"/>
    </source>
</evidence>
<evidence type="ECO:0000256" key="4">
    <source>
        <dbReference type="PROSITE-ProRule" id="PRU01343"/>
    </source>
</evidence>
<gene>
    <name evidence="6" type="ORF">CTI12_AA565010</name>
</gene>
<keyword evidence="1" id="KW-0479">Metal-binding</keyword>
<dbReference type="GO" id="GO:0008270">
    <property type="term" value="F:zinc ion binding"/>
    <property type="evidence" value="ECO:0007669"/>
    <property type="project" value="UniProtKB-KW"/>
</dbReference>
<accession>A0A2U1KTY0</accession>
<dbReference type="InterPro" id="IPR010666">
    <property type="entry name" value="Znf_GRF"/>
</dbReference>
<protein>
    <submittedName>
        <fullName evidence="6">Zinc finger, GRF-type</fullName>
    </submittedName>
</protein>
<keyword evidence="3" id="KW-0862">Zinc</keyword>
<dbReference type="OrthoDB" id="2822301at2759"/>
<organism evidence="6 7">
    <name type="scientific">Artemisia annua</name>
    <name type="common">Sweet wormwood</name>
    <dbReference type="NCBI Taxonomy" id="35608"/>
    <lineage>
        <taxon>Eukaryota</taxon>
        <taxon>Viridiplantae</taxon>
        <taxon>Streptophyta</taxon>
        <taxon>Embryophyta</taxon>
        <taxon>Tracheophyta</taxon>
        <taxon>Spermatophyta</taxon>
        <taxon>Magnoliopsida</taxon>
        <taxon>eudicotyledons</taxon>
        <taxon>Gunneridae</taxon>
        <taxon>Pentapetalae</taxon>
        <taxon>asterids</taxon>
        <taxon>campanulids</taxon>
        <taxon>Asterales</taxon>
        <taxon>Asteraceae</taxon>
        <taxon>Asteroideae</taxon>
        <taxon>Anthemideae</taxon>
        <taxon>Artemisiinae</taxon>
        <taxon>Artemisia</taxon>
    </lineage>
</organism>
<sequence>MDVHALVDSDYVMGRSITMYGFMIQECAVSWEAMLRHMMALLTTGAEYMTLARELKFSCKEITRFKVSRFTSQDYLGNKVLEVVLQEVSTSSFRFLGIQVLVVLGRQFNQIRKNNLIVFVDLSKGTLVFSSVDPYDFWAMVTCFCGNEAVLRTSWTNTNPGRRFWSCYQSVPNCGFFLWFDPPMCVRSRAIIPGLLTSRNLLQERLNTLASANRRLKMWLICSWLLFIVMFYM</sequence>
<evidence type="ECO:0000313" key="6">
    <source>
        <dbReference type="EMBL" id="PWA40206.1"/>
    </source>
</evidence>
<dbReference type="AlphaFoldDB" id="A0A2U1KTY0"/>
<comment type="caution">
    <text evidence="6">The sequence shown here is derived from an EMBL/GenBank/DDBJ whole genome shotgun (WGS) entry which is preliminary data.</text>
</comment>
<dbReference type="EMBL" id="PKPP01013978">
    <property type="protein sequence ID" value="PWA40206.1"/>
    <property type="molecule type" value="Genomic_DNA"/>
</dbReference>
<dbReference type="Proteomes" id="UP000245207">
    <property type="component" value="Unassembled WGS sequence"/>
</dbReference>